<evidence type="ECO:0000313" key="4">
    <source>
        <dbReference type="Proteomes" id="UP000618343"/>
    </source>
</evidence>
<dbReference type="EMBL" id="DQUO01000037">
    <property type="protein sequence ID" value="HIP91355.1"/>
    <property type="molecule type" value="Genomic_DNA"/>
</dbReference>
<reference evidence="3" key="1">
    <citation type="journal article" date="2020" name="ISME J.">
        <title>Gammaproteobacteria mediating utilization of methyl-, sulfur- and petroleum organic compounds in deep ocean hydrothermal plumes.</title>
        <authorList>
            <person name="Zhou Z."/>
            <person name="Liu Y."/>
            <person name="Pan J."/>
            <person name="Cron B.R."/>
            <person name="Toner B.M."/>
            <person name="Anantharaman K."/>
            <person name="Breier J.A."/>
            <person name="Dick G.J."/>
            <person name="Li M."/>
        </authorList>
    </citation>
    <scope>NUCLEOTIDE SEQUENCE</scope>
    <source>
        <strain evidence="2">SZUA-1453</strain>
        <strain evidence="3">SZUA-1471</strain>
    </source>
</reference>
<dbReference type="AlphaFoldDB" id="A0A833E465"/>
<name>A0A833E465_9EURY</name>
<keyword evidence="1" id="KW-0812">Transmembrane</keyword>
<protein>
    <submittedName>
        <fullName evidence="3">Uncharacterized protein</fullName>
    </submittedName>
</protein>
<feature type="transmembrane region" description="Helical" evidence="1">
    <location>
        <begin position="12"/>
        <end position="44"/>
    </location>
</feature>
<comment type="caution">
    <text evidence="3">The sequence shown here is derived from an EMBL/GenBank/DDBJ whole genome shotgun (WGS) entry which is preliminary data.</text>
</comment>
<organism evidence="3 4">
    <name type="scientific">Methanothermococcus okinawensis</name>
    <dbReference type="NCBI Taxonomy" id="155863"/>
    <lineage>
        <taxon>Archaea</taxon>
        <taxon>Methanobacteriati</taxon>
        <taxon>Methanobacteriota</taxon>
        <taxon>Methanomada group</taxon>
        <taxon>Methanococci</taxon>
        <taxon>Methanococcales</taxon>
        <taxon>Methanococcaceae</taxon>
        <taxon>Methanothermococcus</taxon>
    </lineage>
</organism>
<sequence>MGHKRDGMAKAVLIGGVVGGLLSSLPFPTCILPYFLSGVISAYLMSREFSRSNVDYLIAGTLSGVIAGFLSWCLDTVILLTAVPSLVKTYIDINPSMGDHFMELVYMEGVMAVNAYKMNIPFYVILGAISGAIGGILYGKLRR</sequence>
<dbReference type="Proteomes" id="UP000643554">
    <property type="component" value="Unassembled WGS sequence"/>
</dbReference>
<evidence type="ECO:0000313" key="2">
    <source>
        <dbReference type="EMBL" id="HIP84046.1"/>
    </source>
</evidence>
<gene>
    <name evidence="2" type="ORF">EYH15_00945</name>
    <name evidence="3" type="ORF">EYH21_03555</name>
</gene>
<feature type="transmembrane region" description="Helical" evidence="1">
    <location>
        <begin position="56"/>
        <end position="80"/>
    </location>
</feature>
<keyword evidence="1" id="KW-0472">Membrane</keyword>
<evidence type="ECO:0000313" key="3">
    <source>
        <dbReference type="EMBL" id="HIP91355.1"/>
    </source>
</evidence>
<proteinExistence type="predicted"/>
<evidence type="ECO:0000256" key="1">
    <source>
        <dbReference type="SAM" id="Phobius"/>
    </source>
</evidence>
<accession>A0A833E465</accession>
<dbReference type="EMBL" id="DQUI01000020">
    <property type="protein sequence ID" value="HIP84046.1"/>
    <property type="molecule type" value="Genomic_DNA"/>
</dbReference>
<dbReference type="Proteomes" id="UP000618343">
    <property type="component" value="Unassembled WGS sequence"/>
</dbReference>
<feature type="transmembrane region" description="Helical" evidence="1">
    <location>
        <begin position="120"/>
        <end position="139"/>
    </location>
</feature>
<keyword evidence="1" id="KW-1133">Transmembrane helix</keyword>